<evidence type="ECO:0000313" key="1">
    <source>
        <dbReference type="EMBL" id="WWP24078.1"/>
    </source>
</evidence>
<protein>
    <submittedName>
        <fullName evidence="1">Uncharacterized protein</fullName>
    </submittedName>
</protein>
<dbReference type="EMBL" id="CP145893">
    <property type="protein sequence ID" value="WWP24078.1"/>
    <property type="molecule type" value="Genomic_DNA"/>
</dbReference>
<accession>A0ABD8B2M2</accession>
<dbReference type="RefSeq" id="WP_338709175.1">
    <property type="nucleotide sequence ID" value="NZ_CP145893.1"/>
</dbReference>
<organism evidence="1 2">
    <name type="scientific">Paenibacillus amylolyticus</name>
    <dbReference type="NCBI Taxonomy" id="1451"/>
    <lineage>
        <taxon>Bacteria</taxon>
        <taxon>Bacillati</taxon>
        <taxon>Bacillota</taxon>
        <taxon>Bacilli</taxon>
        <taxon>Bacillales</taxon>
        <taxon>Paenibacillaceae</taxon>
        <taxon>Paenibacillus</taxon>
    </lineage>
</organism>
<evidence type="ECO:0000313" key="2">
    <source>
        <dbReference type="Proteomes" id="UP001364764"/>
    </source>
</evidence>
<dbReference type="GeneID" id="93479998"/>
<geneLocation type="plasmid" evidence="1 2">
    <name>pY5S7-1</name>
</geneLocation>
<gene>
    <name evidence="1" type="ORF">V6668_30995</name>
</gene>
<keyword evidence="1" id="KW-0614">Plasmid</keyword>
<dbReference type="Proteomes" id="UP001364764">
    <property type="component" value="Plasmid pY5S7-1"/>
</dbReference>
<reference evidence="1 2" key="1">
    <citation type="submission" date="2024-02" db="EMBL/GenBank/DDBJ databases">
        <title>Complete sequences of two Paenibacillus sp. strains and one Lysinibacillus strain isolated from the environment on STAA medium highlight biotechnological potential.</title>
        <authorList>
            <person name="Attere S.A."/>
            <person name="Piche L.C."/>
            <person name="Intertaglia L."/>
            <person name="Lami R."/>
            <person name="Charette S.J."/>
            <person name="Vincent A.T."/>
        </authorList>
    </citation>
    <scope>NUCLEOTIDE SEQUENCE [LARGE SCALE GENOMIC DNA]</scope>
    <source>
        <strain evidence="1 2">Y5S-7</strain>
        <plasmid evidence="1 2">pY5S7-1</plasmid>
    </source>
</reference>
<dbReference type="AlphaFoldDB" id="A0ABD8B2M2"/>
<name>A0ABD8B2M2_PAEAM</name>
<proteinExistence type="predicted"/>
<sequence length="370" mass="42010">MANPISAASTSYDSLPTPDWSIAHKDSSDIIRKVAHFARTKDYLYFMDSSGKVTVYKEKTRAKVGTVDVISSSRVIFAKFGYKNEIFSNGNMSFITAYMDEKKNREFFQLRVYSPNGKKLWGYTFTEKSSDEVGSYIMNDGTLLVHLKLNTSKYVTYRFSADGKLLNKKSINEFMYYKQNGFITTLSNWSSAGEYKSTLSFYDDHLNKSFSYRNIGLSFMGILKDKTMLFTKFDQGETTAVIAKNSQGKTLWTKTLPESAGPYIGNTKISTNSFLMKSKTSIYAFDSKGFINKTKISSNSFELFESDEGSTILFQDQNQLGILDRKSLKIKSLYKFNMDLGDGQLYYEGKGIVYVLNYASSNVSKFTLSY</sequence>